<dbReference type="RefSeq" id="WP_139931174.1">
    <property type="nucleotide sequence ID" value="NZ_CP040915.1"/>
</dbReference>
<dbReference type="PANTHER" id="PTHR42697:SF1">
    <property type="entry name" value="ENDONUCLEASE 8"/>
    <property type="match status" value="1"/>
</dbReference>
<dbReference type="InterPro" id="IPR000214">
    <property type="entry name" value="Znf_DNA_glyclase/AP_lyase"/>
</dbReference>
<gene>
    <name evidence="3" type="ORF">FE374_00665</name>
</gene>
<keyword evidence="1" id="KW-0862">Zinc</keyword>
<keyword evidence="1" id="KW-0863">Zinc-finger</keyword>
<dbReference type="Gene3D" id="1.10.8.50">
    <property type="match status" value="1"/>
</dbReference>
<dbReference type="Pfam" id="PF06827">
    <property type="entry name" value="zf-FPG_IleRS"/>
    <property type="match status" value="1"/>
</dbReference>
<evidence type="ECO:0000313" key="4">
    <source>
        <dbReference type="Proteomes" id="UP000314616"/>
    </source>
</evidence>
<dbReference type="GO" id="GO:0000703">
    <property type="term" value="F:oxidized pyrimidine nucleobase lesion DNA N-glycosylase activity"/>
    <property type="evidence" value="ECO:0007669"/>
    <property type="project" value="TreeGrafter"/>
</dbReference>
<dbReference type="AlphaFoldDB" id="A0A5B8C768"/>
<dbReference type="InterPro" id="IPR010663">
    <property type="entry name" value="Znf_FPG/IleRS"/>
</dbReference>
<keyword evidence="1" id="KW-0479">Metal-binding</keyword>
<dbReference type="SUPFAM" id="SSF46946">
    <property type="entry name" value="S13-like H2TH domain"/>
    <property type="match status" value="1"/>
</dbReference>
<dbReference type="GO" id="GO:0003906">
    <property type="term" value="F:DNA-(apurinic or apyrimidinic site) endonuclease activity"/>
    <property type="evidence" value="ECO:0007669"/>
    <property type="project" value="InterPro"/>
</dbReference>
<dbReference type="Proteomes" id="UP000314616">
    <property type="component" value="Chromosome"/>
</dbReference>
<proteinExistence type="predicted"/>
<dbReference type="PROSITE" id="PS51066">
    <property type="entry name" value="ZF_FPG_2"/>
    <property type="match status" value="1"/>
</dbReference>
<accession>A0A5B8C768</accession>
<reference evidence="3 4" key="1">
    <citation type="submission" date="2019-05" db="EMBL/GenBank/DDBJ databases">
        <title>Georgenia *** sp. nov., and Georgenia *** sp. nov., isolated from the intestinal contents of plateau pika (Ochotona curzoniae) in the Qinghai-Tibet plateau of China.</title>
        <authorList>
            <person name="Tian Z."/>
        </authorList>
    </citation>
    <scope>NUCLEOTIDE SEQUENCE [LARGE SCALE GENOMIC DNA]</scope>
    <source>
        <strain evidence="3 4">Z443</strain>
    </source>
</reference>
<protein>
    <recommendedName>
        <fullName evidence="2">FPG-type domain-containing protein</fullName>
    </recommendedName>
</protein>
<name>A0A5B8C768_9MICO</name>
<evidence type="ECO:0000313" key="3">
    <source>
        <dbReference type="EMBL" id="QDC26433.1"/>
    </source>
</evidence>
<evidence type="ECO:0000256" key="1">
    <source>
        <dbReference type="PROSITE-ProRule" id="PRU00391"/>
    </source>
</evidence>
<dbReference type="GO" id="GO:0003676">
    <property type="term" value="F:nucleic acid binding"/>
    <property type="evidence" value="ECO:0007669"/>
    <property type="project" value="InterPro"/>
</dbReference>
<organism evidence="3 4">
    <name type="scientific">Georgenia yuyongxinii</name>
    <dbReference type="NCBI Taxonomy" id="2589797"/>
    <lineage>
        <taxon>Bacteria</taxon>
        <taxon>Bacillati</taxon>
        <taxon>Actinomycetota</taxon>
        <taxon>Actinomycetes</taxon>
        <taxon>Micrococcales</taxon>
        <taxon>Bogoriellaceae</taxon>
        <taxon>Georgenia</taxon>
    </lineage>
</organism>
<evidence type="ECO:0000259" key="2">
    <source>
        <dbReference type="PROSITE" id="PS51066"/>
    </source>
</evidence>
<dbReference type="InterPro" id="IPR010979">
    <property type="entry name" value="Ribosomal_uS13-like_H2TH"/>
</dbReference>
<dbReference type="GO" id="GO:0008270">
    <property type="term" value="F:zinc ion binding"/>
    <property type="evidence" value="ECO:0007669"/>
    <property type="project" value="UniProtKB-KW"/>
</dbReference>
<dbReference type="PANTHER" id="PTHR42697">
    <property type="entry name" value="ENDONUCLEASE 8"/>
    <property type="match status" value="1"/>
</dbReference>
<sequence length="111" mass="12178">MPAGYTVHRLGVGNVFRAEALHACRIAPRRRAGDPVEVAPKVLWSTLARMMAAAVEEGRIITADAVDRLALPEGRTRRVCSHQSCYDCGTPIERAEIGARTSYSCPRCQVR</sequence>
<dbReference type="OrthoDB" id="9800855at2"/>
<dbReference type="EMBL" id="CP040915">
    <property type="protein sequence ID" value="QDC26433.1"/>
    <property type="molecule type" value="Genomic_DNA"/>
</dbReference>
<dbReference type="KEGG" id="gyu:FE374_00665"/>
<dbReference type="SUPFAM" id="SSF57716">
    <property type="entry name" value="Glucocorticoid receptor-like (DNA-binding domain)"/>
    <property type="match status" value="1"/>
</dbReference>
<dbReference type="GO" id="GO:0006284">
    <property type="term" value="P:base-excision repair"/>
    <property type="evidence" value="ECO:0007669"/>
    <property type="project" value="InterPro"/>
</dbReference>
<feature type="domain" description="FPG-type" evidence="2">
    <location>
        <begin position="71"/>
        <end position="110"/>
    </location>
</feature>